<comment type="caution">
    <text evidence="2">The sequence shown here is derived from an EMBL/GenBank/DDBJ whole genome shotgun (WGS) entry which is preliminary data.</text>
</comment>
<evidence type="ECO:0000256" key="1">
    <source>
        <dbReference type="SAM" id="MobiDB-lite"/>
    </source>
</evidence>
<dbReference type="RefSeq" id="WP_358474916.1">
    <property type="nucleotide sequence ID" value="NZ_JBEZAE010000006.1"/>
</dbReference>
<proteinExistence type="predicted"/>
<sequence length="68" mass="7140">MATPQRAEAGVEAAHGRNHVPMGELLASCAAARALSTPPRRPGPGAEEQEQGQRQRQDEAVLRRGAAA</sequence>
<feature type="compositionally biased region" description="Basic and acidic residues" evidence="1">
    <location>
        <begin position="51"/>
        <end position="62"/>
    </location>
</feature>
<evidence type="ECO:0000313" key="2">
    <source>
        <dbReference type="EMBL" id="MEU7071025.1"/>
    </source>
</evidence>
<accession>A0ABV3CA85</accession>
<name>A0ABV3CA85_9ACTN</name>
<evidence type="ECO:0000313" key="3">
    <source>
        <dbReference type="Proteomes" id="UP001551329"/>
    </source>
</evidence>
<feature type="region of interest" description="Disordered" evidence="1">
    <location>
        <begin position="1"/>
        <end position="20"/>
    </location>
</feature>
<dbReference type="Proteomes" id="UP001551329">
    <property type="component" value="Unassembled WGS sequence"/>
</dbReference>
<keyword evidence="3" id="KW-1185">Reference proteome</keyword>
<organism evidence="2 3">
    <name type="scientific">Streptomyces narbonensis</name>
    <dbReference type="NCBI Taxonomy" id="67333"/>
    <lineage>
        <taxon>Bacteria</taxon>
        <taxon>Bacillati</taxon>
        <taxon>Actinomycetota</taxon>
        <taxon>Actinomycetes</taxon>
        <taxon>Kitasatosporales</taxon>
        <taxon>Streptomycetaceae</taxon>
        <taxon>Streptomyces</taxon>
    </lineage>
</organism>
<gene>
    <name evidence="2" type="ORF">AB0A88_12885</name>
</gene>
<dbReference type="EMBL" id="JBEZAE010000006">
    <property type="protein sequence ID" value="MEU7071025.1"/>
    <property type="molecule type" value="Genomic_DNA"/>
</dbReference>
<protein>
    <submittedName>
        <fullName evidence="2">Uncharacterized protein</fullName>
    </submittedName>
</protein>
<feature type="region of interest" description="Disordered" evidence="1">
    <location>
        <begin position="31"/>
        <end position="68"/>
    </location>
</feature>
<reference evidence="2 3" key="1">
    <citation type="submission" date="2024-06" db="EMBL/GenBank/DDBJ databases">
        <title>The Natural Products Discovery Center: Release of the First 8490 Sequenced Strains for Exploring Actinobacteria Biosynthetic Diversity.</title>
        <authorList>
            <person name="Kalkreuter E."/>
            <person name="Kautsar S.A."/>
            <person name="Yang D."/>
            <person name="Bader C.D."/>
            <person name="Teijaro C.N."/>
            <person name="Fluegel L."/>
            <person name="Davis C.M."/>
            <person name="Simpson J.R."/>
            <person name="Lauterbach L."/>
            <person name="Steele A.D."/>
            <person name="Gui C."/>
            <person name="Meng S."/>
            <person name="Li G."/>
            <person name="Viehrig K."/>
            <person name="Ye F."/>
            <person name="Su P."/>
            <person name="Kiefer A.F."/>
            <person name="Nichols A."/>
            <person name="Cepeda A.J."/>
            <person name="Yan W."/>
            <person name="Fan B."/>
            <person name="Jiang Y."/>
            <person name="Adhikari A."/>
            <person name="Zheng C.-J."/>
            <person name="Schuster L."/>
            <person name="Cowan T.M."/>
            <person name="Smanski M.J."/>
            <person name="Chevrette M.G."/>
            <person name="De Carvalho L.P.S."/>
            <person name="Shen B."/>
        </authorList>
    </citation>
    <scope>NUCLEOTIDE SEQUENCE [LARGE SCALE GENOMIC DNA]</scope>
    <source>
        <strain evidence="2 3">NPDC045974</strain>
    </source>
</reference>